<dbReference type="EMBL" id="UYYF01000152">
    <property type="protein sequence ID" value="VDM96639.1"/>
    <property type="molecule type" value="Genomic_DNA"/>
</dbReference>
<proteinExistence type="predicted"/>
<dbReference type="AlphaFoldDB" id="A0A0N5CMA9"/>
<accession>A0A0N5CMA9</accession>
<evidence type="ECO:0000313" key="2">
    <source>
        <dbReference type="EMBL" id="VDM96639.1"/>
    </source>
</evidence>
<dbReference type="OMA" id="CAHFSER"/>
<reference evidence="2 3" key="2">
    <citation type="submission" date="2018-11" db="EMBL/GenBank/DDBJ databases">
        <authorList>
            <consortium name="Pathogen Informatics"/>
        </authorList>
    </citation>
    <scope>NUCLEOTIDE SEQUENCE [LARGE SCALE GENOMIC DNA]</scope>
</reference>
<reference evidence="4" key="1">
    <citation type="submission" date="2017-02" db="UniProtKB">
        <authorList>
            <consortium name="WormBaseParasite"/>
        </authorList>
    </citation>
    <scope>IDENTIFICATION</scope>
</reference>
<feature type="transmembrane region" description="Helical" evidence="1">
    <location>
        <begin position="370"/>
        <end position="393"/>
    </location>
</feature>
<dbReference type="STRING" id="103827.A0A0N5CMA9"/>
<dbReference type="Proteomes" id="UP000276776">
    <property type="component" value="Unassembled WGS sequence"/>
</dbReference>
<dbReference type="InterPro" id="IPR038885">
    <property type="entry name" value="PLB1"/>
</dbReference>
<evidence type="ECO:0000256" key="1">
    <source>
        <dbReference type="SAM" id="Phobius"/>
    </source>
</evidence>
<keyword evidence="3" id="KW-1185">Reference proteome</keyword>
<keyword evidence="1" id="KW-1133">Transmembrane helix</keyword>
<keyword evidence="1" id="KW-0472">Membrane</keyword>
<evidence type="ECO:0000313" key="3">
    <source>
        <dbReference type="Proteomes" id="UP000276776"/>
    </source>
</evidence>
<keyword evidence="1" id="KW-0812">Transmembrane</keyword>
<dbReference type="OrthoDB" id="5804615at2759"/>
<dbReference type="WBParaSite" id="TCLT_0000128401-mRNA-1">
    <property type="protein sequence ID" value="TCLT_0000128401-mRNA-1"/>
    <property type="gene ID" value="TCLT_0000128401"/>
</dbReference>
<name>A0A0N5CMA9_THECL</name>
<dbReference type="PANTHER" id="PTHR21325:SF28">
    <property type="entry name" value="SGNH DOMAIN-CONTAINING PROTEIN"/>
    <property type="match status" value="1"/>
</dbReference>
<dbReference type="GO" id="GO:0006644">
    <property type="term" value="P:phospholipid metabolic process"/>
    <property type="evidence" value="ECO:0007669"/>
    <property type="project" value="TreeGrafter"/>
</dbReference>
<sequence length="436" mass="50789">MRVELLIFILIESIFCKNTKQRLMTLLKTNLKFYDQWIHLVEQQHRQKHQQNITTALKQINHTMMNCTSSWGMHMDHVDNVRPADIQLYAELGQLTRYCEDSILKLITGELDSCQHASYTSPWPSIVKLLMNFNRNMTVIESSHDKQLENQTEYLVQKFIKHKNWRNKWKMIVIMPSMEDGEPKEPEQSAVKVMKSIKRLYEVVPYRTVLIVVRSSSLQLWRDASNAHRACQTLLQPWKLYEKLNPVSVWDQIEKICDLYFQNSHFTVQILPLLKNSSLAYLTGTKEIDLSLLGHDCVHFSPHGLSLLHVATWNALFTKSPDRSQNFDFSQSKPQCADPICPFIRTSKNSAFCVWNPSKMSGESHRSEQLIAISVLLVATILFVVIISAIFYLRKRYHKFDEISPKLPVKPPVGINWTSWKYIDDDNSVNSICYKL</sequence>
<protein>
    <submittedName>
        <fullName evidence="4">SEFIR domain-containing protein</fullName>
    </submittedName>
</protein>
<dbReference type="PANTHER" id="PTHR21325">
    <property type="entry name" value="PHOSPHOLIPASE B, PLB1"/>
    <property type="match status" value="1"/>
</dbReference>
<evidence type="ECO:0000313" key="4">
    <source>
        <dbReference type="WBParaSite" id="TCLT_0000128401-mRNA-1"/>
    </source>
</evidence>
<dbReference type="GO" id="GO:0004620">
    <property type="term" value="F:phospholipase activity"/>
    <property type="evidence" value="ECO:0007669"/>
    <property type="project" value="InterPro"/>
</dbReference>
<gene>
    <name evidence="2" type="ORF">TCLT_LOCUS1285</name>
</gene>
<organism evidence="4">
    <name type="scientific">Thelazia callipaeda</name>
    <name type="common">Oriental eyeworm</name>
    <name type="synonym">Parasitic nematode</name>
    <dbReference type="NCBI Taxonomy" id="103827"/>
    <lineage>
        <taxon>Eukaryota</taxon>
        <taxon>Metazoa</taxon>
        <taxon>Ecdysozoa</taxon>
        <taxon>Nematoda</taxon>
        <taxon>Chromadorea</taxon>
        <taxon>Rhabditida</taxon>
        <taxon>Spirurina</taxon>
        <taxon>Spiruromorpha</taxon>
        <taxon>Thelazioidea</taxon>
        <taxon>Thelaziidae</taxon>
        <taxon>Thelazia</taxon>
    </lineage>
</organism>